<evidence type="ECO:0000313" key="1">
    <source>
        <dbReference type="EMBL" id="EGF11724.1"/>
    </source>
</evidence>
<dbReference type="AlphaFoldDB" id="F2BA04"/>
<keyword evidence="2" id="KW-1185">Reference proteome</keyword>
<evidence type="ECO:0000313" key="2">
    <source>
        <dbReference type="Proteomes" id="UP000004105"/>
    </source>
</evidence>
<sequence>MGRRPQKHQICHQISRNRRKGRLKVARSDGLCMNPVPLPQQYFSHTRRALFRRPPL</sequence>
<dbReference type="HOGENOM" id="CLU_3009568_0_0_4"/>
<comment type="caution">
    <text evidence="1">The sequence shown here is derived from an EMBL/GenBank/DDBJ whole genome shotgun (WGS) entry which is preliminary data.</text>
</comment>
<name>F2BA04_9NEIS</name>
<dbReference type="Proteomes" id="UP000004105">
    <property type="component" value="Unassembled WGS sequence"/>
</dbReference>
<accession>F2BA04</accession>
<organism evidence="1 2">
    <name type="scientific">Neisseria bacilliformis ATCC BAA-1200</name>
    <dbReference type="NCBI Taxonomy" id="888742"/>
    <lineage>
        <taxon>Bacteria</taxon>
        <taxon>Pseudomonadati</taxon>
        <taxon>Pseudomonadota</taxon>
        <taxon>Betaproteobacteria</taxon>
        <taxon>Neisseriales</taxon>
        <taxon>Neisseriaceae</taxon>
        <taxon>Neisseria</taxon>
    </lineage>
</organism>
<dbReference type="EMBL" id="AFAY01000010">
    <property type="protein sequence ID" value="EGF11724.1"/>
    <property type="molecule type" value="Genomic_DNA"/>
</dbReference>
<reference evidence="1 2" key="1">
    <citation type="submission" date="2011-02" db="EMBL/GenBank/DDBJ databases">
        <authorList>
            <person name="Muzny D."/>
            <person name="Qin X."/>
            <person name="Deng J."/>
            <person name="Jiang H."/>
            <person name="Liu Y."/>
            <person name="Qu J."/>
            <person name="Song X.-Z."/>
            <person name="Zhang L."/>
            <person name="Thornton R."/>
            <person name="Coyle M."/>
            <person name="Francisco L."/>
            <person name="Jackson L."/>
            <person name="Javaid M."/>
            <person name="Korchina V."/>
            <person name="Kovar C."/>
            <person name="Mata R."/>
            <person name="Mathew T."/>
            <person name="Ngo R."/>
            <person name="Nguyen L."/>
            <person name="Nguyen N."/>
            <person name="Okwuonu G."/>
            <person name="Ongeri F."/>
            <person name="Pham C."/>
            <person name="Simmons D."/>
            <person name="Wilczek-Boney K."/>
            <person name="Hale W."/>
            <person name="Jakkamsetti A."/>
            <person name="Pham P."/>
            <person name="Ruth R."/>
            <person name="San Lucas F."/>
            <person name="Warren J."/>
            <person name="Zhang J."/>
            <person name="Zhao Z."/>
            <person name="Zhou C."/>
            <person name="Zhu D."/>
            <person name="Lee S."/>
            <person name="Bess C."/>
            <person name="Blankenburg K."/>
            <person name="Forbes L."/>
            <person name="Fu Q."/>
            <person name="Gubbala S."/>
            <person name="Hirani K."/>
            <person name="Jayaseelan J.C."/>
            <person name="Lara F."/>
            <person name="Munidasa M."/>
            <person name="Palculict T."/>
            <person name="Patil S."/>
            <person name="Pu L.-L."/>
            <person name="Saada N."/>
            <person name="Tang L."/>
            <person name="Weissenberger G."/>
            <person name="Zhu Y."/>
            <person name="Hemphill L."/>
            <person name="Shang Y."/>
            <person name="Youmans B."/>
            <person name="Ayvaz T."/>
            <person name="Ross M."/>
            <person name="Santibanez J."/>
            <person name="Aqrawi P."/>
            <person name="Gross S."/>
            <person name="Joshi V."/>
            <person name="Fowler G."/>
            <person name="Nazareth L."/>
            <person name="Reid J."/>
            <person name="Worley K."/>
            <person name="Petrosino J."/>
            <person name="Highlander S."/>
            <person name="Gibbs R."/>
        </authorList>
    </citation>
    <scope>NUCLEOTIDE SEQUENCE [LARGE SCALE GENOMIC DNA]</scope>
    <source>
        <strain evidence="1 2">ATCC BAA-1200</strain>
    </source>
</reference>
<proteinExistence type="predicted"/>
<protein>
    <submittedName>
        <fullName evidence="1">Uncharacterized protein</fullName>
    </submittedName>
</protein>
<gene>
    <name evidence="1" type="ORF">HMPREF9123_0533</name>
</gene>